<evidence type="ECO:0000256" key="1">
    <source>
        <dbReference type="ARBA" id="ARBA00022729"/>
    </source>
</evidence>
<dbReference type="InterPro" id="IPR050490">
    <property type="entry name" value="Bact_solute-bd_prot1"/>
</dbReference>
<name>A0A1T4MS99_9FUSO</name>
<sequence>MVSKSIYLLTTLGLLSMISYGEENYKIKKKPTEFTILASQNGRVFNEEWPVFKEAFKDTNIKLKSAGSKNSTDEIQGFNLAISSGNLPDIISLSSPDKLESLGMEGGIIPLNELIEKHAPNIKAFFKKYPRYKMDAVAADGNIYIIPVYYDWYNMRASQGLFIRQDWLDKLGLKQPQTMEEFYKVMKAFKEKDPNGNGIADEIPYFERTAEFADKELIGLFGARTGFYVNENNEVLYGPEQPRFKEAMKEVIKWYKEGLIDPEIFTRGFQARDYMLRNNLGGMTFDWFASTTAYNTDKELNDKINNFKFIAIAPPEYKGKRYAPDARMTYFGGWGITASAKDPVALVKYFDYWFSPKGYELYNWGVEGDTFKRDKNGKKYFTDKVMKAEGKNPLEVLINDGVQFKIGALQDYNYEKAWGNPQASQWAEMYMKNGYVVDPMPILKYTSEENKKIQKINFQIKMLLDEMNQKWILGSADFDKTYPEFIKRLNDIGIKEAIEINQKAYNRFLKNSK</sequence>
<dbReference type="Proteomes" id="UP000191153">
    <property type="component" value="Unassembled WGS sequence"/>
</dbReference>
<dbReference type="PANTHER" id="PTHR43649:SF33">
    <property type="entry name" value="POLYGALACTURONAN_RHAMNOGALACTURONAN-BINDING PROTEIN YTCQ"/>
    <property type="match status" value="1"/>
</dbReference>
<dbReference type="OrthoDB" id="9787283at2"/>
<protein>
    <submittedName>
        <fullName evidence="2">Putative aldouronate transport system substrate-binding protein</fullName>
    </submittedName>
</protein>
<organism evidence="2 3">
    <name type="scientific">Cetobacterium ceti</name>
    <dbReference type="NCBI Taxonomy" id="180163"/>
    <lineage>
        <taxon>Bacteria</taxon>
        <taxon>Fusobacteriati</taxon>
        <taxon>Fusobacteriota</taxon>
        <taxon>Fusobacteriia</taxon>
        <taxon>Fusobacteriales</taxon>
        <taxon>Fusobacteriaceae</taxon>
        <taxon>Cetobacterium</taxon>
    </lineage>
</organism>
<dbReference type="AlphaFoldDB" id="A0A1T4MS99"/>
<gene>
    <name evidence="2" type="ORF">SAMN02745174_01300</name>
</gene>
<accession>A0A1T4MS99</accession>
<keyword evidence="1" id="KW-0732">Signal</keyword>
<dbReference type="PANTHER" id="PTHR43649">
    <property type="entry name" value="ARABINOSE-BINDING PROTEIN-RELATED"/>
    <property type="match status" value="1"/>
</dbReference>
<evidence type="ECO:0000313" key="2">
    <source>
        <dbReference type="EMBL" id="SJZ69872.1"/>
    </source>
</evidence>
<reference evidence="2 3" key="1">
    <citation type="submission" date="2017-02" db="EMBL/GenBank/DDBJ databases">
        <authorList>
            <person name="Peterson S.W."/>
        </authorList>
    </citation>
    <scope>NUCLEOTIDE SEQUENCE [LARGE SCALE GENOMIC DNA]</scope>
    <source>
        <strain evidence="2 3">ATCC 700028</strain>
    </source>
</reference>
<dbReference type="STRING" id="180163.SAMN02745174_01300"/>
<dbReference type="Gene3D" id="3.40.190.10">
    <property type="entry name" value="Periplasmic binding protein-like II"/>
    <property type="match status" value="2"/>
</dbReference>
<proteinExistence type="predicted"/>
<evidence type="ECO:0000313" key="3">
    <source>
        <dbReference type="Proteomes" id="UP000191153"/>
    </source>
</evidence>
<keyword evidence="3" id="KW-1185">Reference proteome</keyword>
<dbReference type="SUPFAM" id="SSF53850">
    <property type="entry name" value="Periplasmic binding protein-like II"/>
    <property type="match status" value="1"/>
</dbReference>
<dbReference type="EMBL" id="FUWX01000009">
    <property type="protein sequence ID" value="SJZ69872.1"/>
    <property type="molecule type" value="Genomic_DNA"/>
</dbReference>
<dbReference type="RefSeq" id="WP_078693798.1">
    <property type="nucleotide sequence ID" value="NZ_FUWX01000009.1"/>
</dbReference>